<dbReference type="SUPFAM" id="SSF53474">
    <property type="entry name" value="alpha/beta-Hydrolases"/>
    <property type="match status" value="1"/>
</dbReference>
<sequence length="252" mass="27132">MTTPVILPLTTWGSATAPLRALLVHGLGSNGALMWRTGTMLSELGWRADAVDLRGHGTAPRALDYTIAAYGTDLQHTRNDDGPWDLVVAHSLGGAAATWAAANDATWTRRLILIDPAIRLAGRDHRIILASQQRSFADGSVEASMAEHPNWHQQDHELKALSVAQSSHWAIEQTLEQNEETWDVRAEAARLGVPTHIIGADPSVYSIFTGDLAAEVLANPVITMTVVPGAGHSPHRDKPTAYVEQLAEAIGQ</sequence>
<gene>
    <name evidence="2" type="ORF">FVP60_07335</name>
</gene>
<dbReference type="AlphaFoldDB" id="A0A5C8HM15"/>
<keyword evidence="3" id="KW-1185">Reference proteome</keyword>
<protein>
    <submittedName>
        <fullName evidence="2">Alpha/beta hydrolase</fullName>
    </submittedName>
</protein>
<keyword evidence="2" id="KW-0378">Hydrolase</keyword>
<comment type="caution">
    <text evidence="2">The sequence shown here is derived from an EMBL/GenBank/DDBJ whole genome shotgun (WGS) entry which is preliminary data.</text>
</comment>
<organism evidence="2 3">
    <name type="scientific">Microbacterium mitrae</name>
    <dbReference type="NCBI Taxonomy" id="664640"/>
    <lineage>
        <taxon>Bacteria</taxon>
        <taxon>Bacillati</taxon>
        <taxon>Actinomycetota</taxon>
        <taxon>Actinomycetes</taxon>
        <taxon>Micrococcales</taxon>
        <taxon>Microbacteriaceae</taxon>
        <taxon>Microbacterium</taxon>
    </lineage>
</organism>
<dbReference type="Pfam" id="PF12697">
    <property type="entry name" value="Abhydrolase_6"/>
    <property type="match status" value="1"/>
</dbReference>
<dbReference type="PANTHER" id="PTHR43194:SF2">
    <property type="entry name" value="PEROXISOMAL MEMBRANE PROTEIN LPX1"/>
    <property type="match status" value="1"/>
</dbReference>
<evidence type="ECO:0000259" key="1">
    <source>
        <dbReference type="Pfam" id="PF12697"/>
    </source>
</evidence>
<dbReference type="RefSeq" id="WP_147825631.1">
    <property type="nucleotide sequence ID" value="NZ_BAAARG010000002.1"/>
</dbReference>
<reference evidence="2 3" key="1">
    <citation type="submission" date="2019-08" db="EMBL/GenBank/DDBJ databases">
        <authorList>
            <person name="Dong K."/>
        </authorList>
    </citation>
    <scope>NUCLEOTIDE SEQUENCE [LARGE SCALE GENOMIC DNA]</scope>
    <source>
        <strain evidence="2 3">M4-8</strain>
    </source>
</reference>
<dbReference type="EMBL" id="VRSW01000002">
    <property type="protein sequence ID" value="TXK04496.1"/>
    <property type="molecule type" value="Genomic_DNA"/>
</dbReference>
<accession>A0A5C8HM15</accession>
<dbReference type="Proteomes" id="UP000321196">
    <property type="component" value="Unassembled WGS sequence"/>
</dbReference>
<name>A0A5C8HM15_9MICO</name>
<dbReference type="InterPro" id="IPR000073">
    <property type="entry name" value="AB_hydrolase_1"/>
</dbReference>
<dbReference type="OrthoDB" id="8444301at2"/>
<dbReference type="Gene3D" id="3.40.50.1820">
    <property type="entry name" value="alpha/beta hydrolase"/>
    <property type="match status" value="1"/>
</dbReference>
<proteinExistence type="predicted"/>
<dbReference type="PANTHER" id="PTHR43194">
    <property type="entry name" value="HYDROLASE ALPHA/BETA FOLD FAMILY"/>
    <property type="match status" value="1"/>
</dbReference>
<feature type="domain" description="AB hydrolase-1" evidence="1">
    <location>
        <begin position="22"/>
        <end position="244"/>
    </location>
</feature>
<dbReference type="InterPro" id="IPR029058">
    <property type="entry name" value="AB_hydrolase_fold"/>
</dbReference>
<evidence type="ECO:0000313" key="3">
    <source>
        <dbReference type="Proteomes" id="UP000321196"/>
    </source>
</evidence>
<evidence type="ECO:0000313" key="2">
    <source>
        <dbReference type="EMBL" id="TXK04496.1"/>
    </source>
</evidence>
<dbReference type="GO" id="GO:0016787">
    <property type="term" value="F:hydrolase activity"/>
    <property type="evidence" value="ECO:0007669"/>
    <property type="project" value="UniProtKB-KW"/>
</dbReference>
<dbReference type="InterPro" id="IPR050228">
    <property type="entry name" value="Carboxylesterase_BioH"/>
</dbReference>